<dbReference type="HAMAP" id="MF_01107">
    <property type="entry name" value="ArgD_aminotrans_3"/>
    <property type="match status" value="1"/>
</dbReference>
<dbReference type="EC" id="2.6.1.11" evidence="5"/>
<keyword evidence="2 5" id="KW-0028">Amino-acid biosynthesis</keyword>
<gene>
    <name evidence="5 6" type="primary">argD</name>
    <name evidence="6" type="ORF">ATZ33_02665</name>
</gene>
<organism evidence="6 7">
    <name type="scientific">Enterococcus silesiacus</name>
    <dbReference type="NCBI Taxonomy" id="332949"/>
    <lineage>
        <taxon>Bacteria</taxon>
        <taxon>Bacillati</taxon>
        <taxon>Bacillota</taxon>
        <taxon>Bacilli</taxon>
        <taxon>Lactobacillales</taxon>
        <taxon>Enterococcaceae</taxon>
        <taxon>Enterococcus</taxon>
    </lineage>
</organism>
<comment type="cofactor">
    <cofactor evidence="5">
        <name>pyridoxal 5'-phosphate</name>
        <dbReference type="ChEBI" id="CHEBI:597326"/>
    </cofactor>
    <text evidence="5">Binds 1 pyridoxal phosphate per subunit.</text>
</comment>
<name>A0ABM5W5G4_9ENTE</name>
<comment type="miscellaneous">
    <text evidence="5">May also have succinyldiaminopimelate aminotransferase activity, thus carrying out the corresponding step in lysine biosynthesis.</text>
</comment>
<dbReference type="Gene3D" id="3.40.640.10">
    <property type="entry name" value="Type I PLP-dependent aspartate aminotransferase-like (Major domain)"/>
    <property type="match status" value="1"/>
</dbReference>
<accession>A0ABM5W5G4</accession>
<dbReference type="InterPro" id="IPR049704">
    <property type="entry name" value="Aminotrans_3_PPA_site"/>
</dbReference>
<dbReference type="NCBIfam" id="NF002325">
    <property type="entry name" value="PRK01278.1"/>
    <property type="match status" value="1"/>
</dbReference>
<evidence type="ECO:0000256" key="5">
    <source>
        <dbReference type="HAMAP-Rule" id="MF_01107"/>
    </source>
</evidence>
<evidence type="ECO:0000256" key="3">
    <source>
        <dbReference type="ARBA" id="ARBA00022679"/>
    </source>
</evidence>
<feature type="binding site" evidence="5">
    <location>
        <begin position="206"/>
        <end position="209"/>
    </location>
    <ligand>
        <name>pyridoxal 5'-phosphate</name>
        <dbReference type="ChEBI" id="CHEBI:597326"/>
    </ligand>
</feature>
<dbReference type="RefSeq" id="WP_071876386.1">
    <property type="nucleotide sequence ID" value="NZ_JXLC01000002.1"/>
</dbReference>
<proteinExistence type="inferred from homology"/>
<dbReference type="SUPFAM" id="SSF53383">
    <property type="entry name" value="PLP-dependent transferases"/>
    <property type="match status" value="1"/>
</dbReference>
<protein>
    <recommendedName>
        <fullName evidence="5">Acetylornithine aminotransferase</fullName>
        <shortName evidence="5">ACOAT</shortName>
        <ecNumber evidence="5">2.6.1.11</ecNumber>
    </recommendedName>
</protein>
<feature type="modified residue" description="N6-(pyridoxal phosphate)lysine" evidence="5">
    <location>
        <position position="235"/>
    </location>
</feature>
<evidence type="ECO:0000256" key="4">
    <source>
        <dbReference type="ARBA" id="ARBA00022898"/>
    </source>
</evidence>
<dbReference type="GO" id="GO:0008483">
    <property type="term" value="F:transaminase activity"/>
    <property type="evidence" value="ECO:0007669"/>
    <property type="project" value="UniProtKB-KW"/>
</dbReference>
<evidence type="ECO:0000313" key="7">
    <source>
        <dbReference type="Proteomes" id="UP000065511"/>
    </source>
</evidence>
<sequence length="386" mass="42632">MSYLFPNYQRKELEMMEGFQNTLIDQNGKHYLDFTSGIGVMNLGYNDPELNQVLQDQSKRLWHTPNLYENHLQEQTAEKLAKGKEYVSYFCNSGAEANEAAIKLARKATGRSKIITFTNSFHGRTYGAMSATGQNSIHQGFEPLVPDFTYVPFNELEPLKAVVDQQTAAVMLELIQGEGGVVLADEQWVQAVQSLCHEFGALLIIDEIQTGIGRTGTFYVYENYQVEPDIFTLAKGLGNGIPVGAMLGKACLAESFGPGSHGSTFGGNKLAMSVACKVVERIDQENFLQDVQNKGHQLYTGLKQIAENNPLIRSVRGKGLMLGIELVDQDTVKSMMDQLEAEGLLVLKAGQNVLRLLPPLTITEEEVDQGLEIVEKVFNSLSQADL</sequence>
<feature type="binding site" evidence="5">
    <location>
        <position position="124"/>
    </location>
    <ligand>
        <name>N(2)-acetyl-L-ornithine</name>
        <dbReference type="ChEBI" id="CHEBI:57805"/>
    </ligand>
</feature>
<dbReference type="EMBL" id="CP013614">
    <property type="protein sequence ID" value="ALS00316.1"/>
    <property type="molecule type" value="Genomic_DNA"/>
</dbReference>
<dbReference type="InterPro" id="IPR015422">
    <property type="entry name" value="PyrdxlP-dep_Trfase_small"/>
</dbReference>
<dbReference type="InterPro" id="IPR015424">
    <property type="entry name" value="PyrdxlP-dep_Trfase"/>
</dbReference>
<dbReference type="Proteomes" id="UP000065511">
    <property type="component" value="Chromosome"/>
</dbReference>
<dbReference type="PANTHER" id="PTHR11986">
    <property type="entry name" value="AMINOTRANSFERASE CLASS III"/>
    <property type="match status" value="1"/>
</dbReference>
<dbReference type="CDD" id="cd00610">
    <property type="entry name" value="OAT_like"/>
    <property type="match status" value="1"/>
</dbReference>
<dbReference type="InterPro" id="IPR005814">
    <property type="entry name" value="Aminotrans_3"/>
</dbReference>
<comment type="catalytic activity">
    <reaction evidence="5">
        <text>N(2)-acetyl-L-ornithine + 2-oxoglutarate = N-acetyl-L-glutamate 5-semialdehyde + L-glutamate</text>
        <dbReference type="Rhea" id="RHEA:18049"/>
        <dbReference type="ChEBI" id="CHEBI:16810"/>
        <dbReference type="ChEBI" id="CHEBI:29123"/>
        <dbReference type="ChEBI" id="CHEBI:29985"/>
        <dbReference type="ChEBI" id="CHEBI:57805"/>
        <dbReference type="EC" id="2.6.1.11"/>
    </reaction>
</comment>
<comment type="subunit">
    <text evidence="5">Homodimer.</text>
</comment>
<reference evidence="6 7" key="1">
    <citation type="submission" date="2015-12" db="EMBL/GenBank/DDBJ databases">
        <authorList>
            <person name="Lauer A."/>
            <person name="Humrighouse B."/>
            <person name="Loparev V."/>
            <person name="Shewmaker P.L."/>
            <person name="Whitney A.M."/>
            <person name="McLaughlin R.W."/>
        </authorList>
    </citation>
    <scope>NUCLEOTIDE SEQUENCE [LARGE SCALE GENOMIC DNA]</scope>
    <source>
        <strain evidence="6 7">LMG 23085</strain>
    </source>
</reference>
<dbReference type="InterPro" id="IPR015421">
    <property type="entry name" value="PyrdxlP-dep_Trfase_major"/>
</dbReference>
<keyword evidence="3 5" id="KW-0808">Transferase</keyword>
<feature type="binding site" evidence="5">
    <location>
        <position position="121"/>
    </location>
    <ligand>
        <name>pyridoxal 5'-phosphate</name>
        <dbReference type="ChEBI" id="CHEBI:597326"/>
    </ligand>
</feature>
<dbReference type="PROSITE" id="PS00600">
    <property type="entry name" value="AA_TRANSFER_CLASS_3"/>
    <property type="match status" value="1"/>
</dbReference>
<keyword evidence="5" id="KW-0963">Cytoplasm</keyword>
<keyword evidence="4 5" id="KW-0663">Pyridoxal phosphate</keyword>
<dbReference type="NCBIfam" id="TIGR00707">
    <property type="entry name" value="argD"/>
    <property type="match status" value="1"/>
</dbReference>
<feature type="binding site" evidence="5">
    <location>
        <position position="263"/>
    </location>
    <ligand>
        <name>N(2)-acetyl-L-ornithine</name>
        <dbReference type="ChEBI" id="CHEBI:57805"/>
    </ligand>
</feature>
<feature type="binding site" evidence="5">
    <location>
        <begin position="94"/>
        <end position="95"/>
    </location>
    <ligand>
        <name>pyridoxal 5'-phosphate</name>
        <dbReference type="ChEBI" id="CHEBI:597326"/>
    </ligand>
</feature>
<keyword evidence="7" id="KW-1185">Reference proteome</keyword>
<keyword evidence="1 5" id="KW-0032">Aminotransferase</keyword>
<feature type="binding site" evidence="5">
    <location>
        <position position="264"/>
    </location>
    <ligand>
        <name>pyridoxal 5'-phosphate</name>
        <dbReference type="ChEBI" id="CHEBI:597326"/>
    </ligand>
</feature>
<evidence type="ECO:0000313" key="6">
    <source>
        <dbReference type="EMBL" id="ALS00316.1"/>
    </source>
</evidence>
<evidence type="ECO:0000256" key="1">
    <source>
        <dbReference type="ARBA" id="ARBA00022576"/>
    </source>
</evidence>
<keyword evidence="5" id="KW-0055">Arginine biosynthesis</keyword>
<dbReference type="InterPro" id="IPR050103">
    <property type="entry name" value="Class-III_PLP-dep_AT"/>
</dbReference>
<dbReference type="Pfam" id="PF00202">
    <property type="entry name" value="Aminotran_3"/>
    <property type="match status" value="1"/>
</dbReference>
<dbReference type="Gene3D" id="3.90.1150.10">
    <property type="entry name" value="Aspartate Aminotransferase, domain 1"/>
    <property type="match status" value="1"/>
</dbReference>
<dbReference type="NCBIfam" id="NF002797">
    <property type="entry name" value="PRK02936.1"/>
    <property type="match status" value="1"/>
</dbReference>
<dbReference type="PIRSF" id="PIRSF000521">
    <property type="entry name" value="Transaminase_4ab_Lys_Orn"/>
    <property type="match status" value="1"/>
</dbReference>
<comment type="subcellular location">
    <subcellularLocation>
        <location evidence="5">Cytoplasm</location>
    </subcellularLocation>
</comment>
<dbReference type="InterPro" id="IPR004636">
    <property type="entry name" value="AcOrn/SuccOrn_fam"/>
</dbReference>
<comment type="pathway">
    <text evidence="5">Amino-acid biosynthesis; L-arginine biosynthesis; N(2)-acetyl-L-ornithine from L-glutamate: step 4/4.</text>
</comment>
<dbReference type="PANTHER" id="PTHR11986:SF79">
    <property type="entry name" value="ACETYLORNITHINE AMINOTRANSFERASE, MITOCHONDRIAL"/>
    <property type="match status" value="1"/>
</dbReference>
<evidence type="ECO:0000256" key="2">
    <source>
        <dbReference type="ARBA" id="ARBA00022605"/>
    </source>
</evidence>
<comment type="similarity">
    <text evidence="5">Belongs to the class-III pyridoxal-phosphate-dependent aminotransferase family. ArgD subfamily.</text>
</comment>